<dbReference type="GO" id="GO:0009423">
    <property type="term" value="P:chorismate biosynthetic process"/>
    <property type="evidence" value="ECO:0007669"/>
    <property type="project" value="UniProtKB-UniRule"/>
</dbReference>
<dbReference type="AlphaFoldDB" id="A0A1H6L0K4"/>
<comment type="cofactor">
    <cofactor evidence="7">
        <name>Mg(2+)</name>
        <dbReference type="ChEBI" id="CHEBI:18420"/>
    </cofactor>
    <text evidence="7">Binds 1 Mg(2+) ion per subunit.</text>
</comment>
<feature type="binding site" evidence="7">
    <location>
        <position position="77"/>
    </location>
    <ligand>
        <name>substrate</name>
    </ligand>
</feature>
<keyword evidence="4 7" id="KW-0418">Kinase</keyword>
<dbReference type="GO" id="GO:0008652">
    <property type="term" value="P:amino acid biosynthetic process"/>
    <property type="evidence" value="ECO:0007669"/>
    <property type="project" value="UniProtKB-KW"/>
</dbReference>
<dbReference type="Pfam" id="PF01202">
    <property type="entry name" value="SKI"/>
    <property type="match status" value="1"/>
</dbReference>
<sequence length="165" mass="18050">MTVFLCGFMGCGKSTIGKLAAKKLGCGFCDTDDIIVRTLEMTIPEIFEKKGEPFFRQTEAEIVKSLCGKTTVAACGGGAMLNPDTAKAAKDAGAAVIFLDVPFETCYQRIKDDTNRPIVVKSTKEELEALYNSRRDIYLKHSTIRLECTGSPVENADKIVEALRK</sequence>
<dbReference type="PRINTS" id="PR01100">
    <property type="entry name" value="SHIKIMTKNASE"/>
</dbReference>
<protein>
    <recommendedName>
        <fullName evidence="7">Shikimate kinase</fullName>
        <shortName evidence="7">SK</shortName>
        <ecNumber evidence="7">2.7.1.71</ecNumber>
    </recommendedName>
</protein>
<name>A0A1H6L0K4_RUMFL</name>
<dbReference type="SUPFAM" id="SSF52540">
    <property type="entry name" value="P-loop containing nucleoside triphosphate hydrolases"/>
    <property type="match status" value="1"/>
</dbReference>
<evidence type="ECO:0000256" key="2">
    <source>
        <dbReference type="ARBA" id="ARBA00022679"/>
    </source>
</evidence>
<comment type="subcellular location">
    <subcellularLocation>
        <location evidence="7">Cytoplasm</location>
    </subcellularLocation>
</comment>
<dbReference type="PANTHER" id="PTHR21087:SF16">
    <property type="entry name" value="SHIKIMATE KINASE 1, CHLOROPLASTIC"/>
    <property type="match status" value="1"/>
</dbReference>
<keyword evidence="7" id="KW-0460">Magnesium</keyword>
<proteinExistence type="inferred from homology"/>
<dbReference type="CDD" id="cd00464">
    <property type="entry name" value="SK"/>
    <property type="match status" value="1"/>
</dbReference>
<dbReference type="GO" id="GO:0000287">
    <property type="term" value="F:magnesium ion binding"/>
    <property type="evidence" value="ECO:0007669"/>
    <property type="project" value="UniProtKB-UniRule"/>
</dbReference>
<keyword evidence="1 7" id="KW-0028">Amino-acid biosynthesis</keyword>
<dbReference type="UniPathway" id="UPA00053">
    <property type="reaction ID" value="UER00088"/>
</dbReference>
<dbReference type="InterPro" id="IPR031322">
    <property type="entry name" value="Shikimate/glucono_kinase"/>
</dbReference>
<dbReference type="Gene3D" id="3.40.50.300">
    <property type="entry name" value="P-loop containing nucleotide triphosphate hydrolases"/>
    <property type="match status" value="1"/>
</dbReference>
<accession>A0A1H6L0K4</accession>
<reference evidence="8 9" key="1">
    <citation type="submission" date="2016-10" db="EMBL/GenBank/DDBJ databases">
        <authorList>
            <person name="de Groot N.N."/>
        </authorList>
    </citation>
    <scope>NUCLEOTIDE SEQUENCE [LARGE SCALE GENOMIC DNA]</scope>
    <source>
        <strain evidence="8 9">YAD2003</strain>
    </source>
</reference>
<comment type="pathway">
    <text evidence="7">Metabolic intermediate biosynthesis; chorismate biosynthesis; chorismate from D-erythrose 4-phosphate and phosphoenolpyruvate: step 5/7.</text>
</comment>
<evidence type="ECO:0000313" key="9">
    <source>
        <dbReference type="Proteomes" id="UP000183190"/>
    </source>
</evidence>
<dbReference type="Proteomes" id="UP000183190">
    <property type="component" value="Unassembled WGS sequence"/>
</dbReference>
<comment type="similarity">
    <text evidence="7">Belongs to the shikimate kinase family.</text>
</comment>
<feature type="binding site" evidence="7">
    <location>
        <position position="32"/>
    </location>
    <ligand>
        <name>substrate</name>
    </ligand>
</feature>
<feature type="binding site" evidence="7">
    <location>
        <position position="56"/>
    </location>
    <ligand>
        <name>substrate</name>
    </ligand>
</feature>
<dbReference type="HAMAP" id="MF_00109">
    <property type="entry name" value="Shikimate_kinase"/>
    <property type="match status" value="1"/>
</dbReference>
<dbReference type="OrthoDB" id="9800332at2"/>
<dbReference type="GO" id="GO:0005829">
    <property type="term" value="C:cytosol"/>
    <property type="evidence" value="ECO:0007669"/>
    <property type="project" value="TreeGrafter"/>
</dbReference>
<dbReference type="EC" id="2.7.1.71" evidence="7"/>
<evidence type="ECO:0000256" key="4">
    <source>
        <dbReference type="ARBA" id="ARBA00022777"/>
    </source>
</evidence>
<feature type="binding site" evidence="7">
    <location>
        <position position="116"/>
    </location>
    <ligand>
        <name>ATP</name>
        <dbReference type="ChEBI" id="CHEBI:30616"/>
    </ligand>
</feature>
<evidence type="ECO:0000256" key="1">
    <source>
        <dbReference type="ARBA" id="ARBA00022605"/>
    </source>
</evidence>
<dbReference type="RefSeq" id="WP_074718166.1">
    <property type="nucleotide sequence ID" value="NZ_FNWV01000011.1"/>
</dbReference>
<dbReference type="InterPro" id="IPR027417">
    <property type="entry name" value="P-loop_NTPase"/>
</dbReference>
<dbReference type="GO" id="GO:0005524">
    <property type="term" value="F:ATP binding"/>
    <property type="evidence" value="ECO:0007669"/>
    <property type="project" value="UniProtKB-UniRule"/>
</dbReference>
<feature type="binding site" evidence="7">
    <location>
        <position position="14"/>
    </location>
    <ligand>
        <name>Mg(2+)</name>
        <dbReference type="ChEBI" id="CHEBI:18420"/>
    </ligand>
</feature>
<evidence type="ECO:0000256" key="6">
    <source>
        <dbReference type="ARBA" id="ARBA00023141"/>
    </source>
</evidence>
<keyword evidence="7" id="KW-0479">Metal-binding</keyword>
<gene>
    <name evidence="7" type="primary">aroK</name>
    <name evidence="8" type="ORF">SAMN02910265_02633</name>
</gene>
<keyword evidence="6 7" id="KW-0057">Aromatic amino acid biosynthesis</keyword>
<comment type="subunit">
    <text evidence="7">Monomer.</text>
</comment>
<dbReference type="PANTHER" id="PTHR21087">
    <property type="entry name" value="SHIKIMATE KINASE"/>
    <property type="match status" value="1"/>
</dbReference>
<dbReference type="GO" id="GO:0004765">
    <property type="term" value="F:shikimate kinase activity"/>
    <property type="evidence" value="ECO:0007669"/>
    <property type="project" value="UniProtKB-UniRule"/>
</dbReference>
<evidence type="ECO:0000256" key="7">
    <source>
        <dbReference type="HAMAP-Rule" id="MF_00109"/>
    </source>
</evidence>
<dbReference type="GO" id="GO:0009073">
    <property type="term" value="P:aromatic amino acid family biosynthetic process"/>
    <property type="evidence" value="ECO:0007669"/>
    <property type="project" value="UniProtKB-KW"/>
</dbReference>
<evidence type="ECO:0000313" key="8">
    <source>
        <dbReference type="EMBL" id="SEH77617.1"/>
    </source>
</evidence>
<feature type="binding site" evidence="7">
    <location>
        <begin position="10"/>
        <end position="15"/>
    </location>
    <ligand>
        <name>ATP</name>
        <dbReference type="ChEBI" id="CHEBI:30616"/>
    </ligand>
</feature>
<dbReference type="EMBL" id="FNWV01000011">
    <property type="protein sequence ID" value="SEH77617.1"/>
    <property type="molecule type" value="Genomic_DNA"/>
</dbReference>
<keyword evidence="2 7" id="KW-0808">Transferase</keyword>
<comment type="function">
    <text evidence="7">Catalyzes the specific phosphorylation of the 3-hydroxyl group of shikimic acid using ATP as a cosubstrate.</text>
</comment>
<dbReference type="InterPro" id="IPR000623">
    <property type="entry name" value="Shikimate_kinase/TSH1"/>
</dbReference>
<feature type="binding site" evidence="7">
    <location>
        <position position="134"/>
    </location>
    <ligand>
        <name>substrate</name>
    </ligand>
</feature>
<comment type="caution">
    <text evidence="7">Lacks conserved residue(s) required for the propagation of feature annotation.</text>
</comment>
<keyword evidence="7" id="KW-0963">Cytoplasm</keyword>
<evidence type="ECO:0000256" key="3">
    <source>
        <dbReference type="ARBA" id="ARBA00022741"/>
    </source>
</evidence>
<keyword evidence="3 7" id="KW-0547">Nucleotide-binding</keyword>
<comment type="catalytic activity">
    <reaction evidence="7">
        <text>shikimate + ATP = 3-phosphoshikimate + ADP + H(+)</text>
        <dbReference type="Rhea" id="RHEA:13121"/>
        <dbReference type="ChEBI" id="CHEBI:15378"/>
        <dbReference type="ChEBI" id="CHEBI:30616"/>
        <dbReference type="ChEBI" id="CHEBI:36208"/>
        <dbReference type="ChEBI" id="CHEBI:145989"/>
        <dbReference type="ChEBI" id="CHEBI:456216"/>
        <dbReference type="EC" id="2.7.1.71"/>
    </reaction>
</comment>
<keyword evidence="5 7" id="KW-0067">ATP-binding</keyword>
<evidence type="ECO:0000256" key="5">
    <source>
        <dbReference type="ARBA" id="ARBA00022840"/>
    </source>
</evidence>
<organism evidence="8 9">
    <name type="scientific">Ruminococcus flavefaciens</name>
    <dbReference type="NCBI Taxonomy" id="1265"/>
    <lineage>
        <taxon>Bacteria</taxon>
        <taxon>Bacillati</taxon>
        <taxon>Bacillota</taxon>
        <taxon>Clostridia</taxon>
        <taxon>Eubacteriales</taxon>
        <taxon>Oscillospiraceae</taxon>
        <taxon>Ruminococcus</taxon>
    </lineage>
</organism>